<feature type="domain" description="DNA ligase ATP-dependent N-terminal" evidence="7">
    <location>
        <begin position="297"/>
        <end position="409"/>
    </location>
</feature>
<proteinExistence type="inferred from homology"/>
<accession>A0A4V5NAY4</accession>
<keyword evidence="5" id="KW-0234">DNA repair</keyword>
<feature type="compositionally biased region" description="Basic and acidic residues" evidence="6">
    <location>
        <begin position="210"/>
        <end position="231"/>
    </location>
</feature>
<dbReference type="GO" id="GO:0006281">
    <property type="term" value="P:DNA repair"/>
    <property type="evidence" value="ECO:0007669"/>
    <property type="project" value="UniProtKB-KW"/>
</dbReference>
<keyword evidence="4" id="KW-0233">DNA recombination</keyword>
<protein>
    <recommendedName>
        <fullName evidence="7">DNA ligase ATP-dependent N-terminal domain-containing protein</fullName>
    </recommendedName>
</protein>
<dbReference type="SUPFAM" id="SSF117018">
    <property type="entry name" value="ATP-dependent DNA ligase DNA-binding domain"/>
    <property type="match status" value="1"/>
</dbReference>
<comment type="similarity">
    <text evidence="1">Belongs to the ATP-dependent DNA ligase family.</text>
</comment>
<keyword evidence="3" id="KW-0227">DNA damage</keyword>
<evidence type="ECO:0000259" key="7">
    <source>
        <dbReference type="Pfam" id="PF04675"/>
    </source>
</evidence>
<keyword evidence="2" id="KW-0436">Ligase</keyword>
<dbReference type="GO" id="GO:0005739">
    <property type="term" value="C:mitochondrion"/>
    <property type="evidence" value="ECO:0007669"/>
    <property type="project" value="TreeGrafter"/>
</dbReference>
<feature type="compositionally biased region" description="Polar residues" evidence="6">
    <location>
        <begin position="110"/>
        <end position="119"/>
    </location>
</feature>
<evidence type="ECO:0000256" key="2">
    <source>
        <dbReference type="ARBA" id="ARBA00022598"/>
    </source>
</evidence>
<dbReference type="GO" id="GO:0003910">
    <property type="term" value="F:DNA ligase (ATP) activity"/>
    <property type="evidence" value="ECO:0007669"/>
    <property type="project" value="InterPro"/>
</dbReference>
<evidence type="ECO:0000256" key="6">
    <source>
        <dbReference type="SAM" id="MobiDB-lite"/>
    </source>
</evidence>
<evidence type="ECO:0000313" key="8">
    <source>
        <dbReference type="EMBL" id="TKA53379.1"/>
    </source>
</evidence>
<reference evidence="8 9" key="1">
    <citation type="submission" date="2017-03" db="EMBL/GenBank/DDBJ databases">
        <title>Genomes of endolithic fungi from Antarctica.</title>
        <authorList>
            <person name="Coleine C."/>
            <person name="Masonjones S."/>
            <person name="Stajich J.E."/>
        </authorList>
    </citation>
    <scope>NUCLEOTIDE SEQUENCE [LARGE SCALE GENOMIC DNA]</scope>
    <source>
        <strain evidence="8 9">CCFEE 5187</strain>
    </source>
</reference>
<feature type="compositionally biased region" description="Acidic residues" evidence="6">
    <location>
        <begin position="244"/>
        <end position="264"/>
    </location>
</feature>
<dbReference type="OrthoDB" id="206088at2759"/>
<keyword evidence="9" id="KW-1185">Reference proteome</keyword>
<dbReference type="PANTHER" id="PTHR45674:SF4">
    <property type="entry name" value="DNA LIGASE 1"/>
    <property type="match status" value="1"/>
</dbReference>
<dbReference type="GO" id="GO:0003677">
    <property type="term" value="F:DNA binding"/>
    <property type="evidence" value="ECO:0007669"/>
    <property type="project" value="InterPro"/>
</dbReference>
<feature type="compositionally biased region" description="Basic and acidic residues" evidence="6">
    <location>
        <begin position="78"/>
        <end position="93"/>
    </location>
</feature>
<feature type="compositionally biased region" description="Basic and acidic residues" evidence="6">
    <location>
        <begin position="156"/>
        <end position="176"/>
    </location>
</feature>
<dbReference type="InterPro" id="IPR050191">
    <property type="entry name" value="ATP-dep_DNA_ligase"/>
</dbReference>
<comment type="caution">
    <text evidence="8">The sequence shown here is derived from an EMBL/GenBank/DDBJ whole genome shotgun (WGS) entry which is preliminary data.</text>
</comment>
<evidence type="ECO:0000256" key="1">
    <source>
        <dbReference type="ARBA" id="ARBA00007572"/>
    </source>
</evidence>
<feature type="compositionally biased region" description="Polar residues" evidence="6">
    <location>
        <begin position="1"/>
        <end position="35"/>
    </location>
</feature>
<evidence type="ECO:0000256" key="4">
    <source>
        <dbReference type="ARBA" id="ARBA00023172"/>
    </source>
</evidence>
<evidence type="ECO:0000256" key="3">
    <source>
        <dbReference type="ARBA" id="ARBA00022763"/>
    </source>
</evidence>
<dbReference type="GO" id="GO:0005634">
    <property type="term" value="C:nucleus"/>
    <property type="evidence" value="ECO:0007669"/>
    <property type="project" value="TreeGrafter"/>
</dbReference>
<feature type="compositionally biased region" description="Basic and acidic residues" evidence="6">
    <location>
        <begin position="192"/>
        <end position="201"/>
    </location>
</feature>
<dbReference type="GO" id="GO:1903461">
    <property type="term" value="P:Okazaki fragment processing involved in mitotic DNA replication"/>
    <property type="evidence" value="ECO:0007669"/>
    <property type="project" value="TreeGrafter"/>
</dbReference>
<gene>
    <name evidence="8" type="ORF">B0A49_10646</name>
</gene>
<feature type="region of interest" description="Disordered" evidence="6">
    <location>
        <begin position="1"/>
        <end position="273"/>
    </location>
</feature>
<feature type="non-terminal residue" evidence="8">
    <location>
        <position position="409"/>
    </location>
</feature>
<dbReference type="PANTHER" id="PTHR45674">
    <property type="entry name" value="DNA LIGASE 1/3 FAMILY MEMBER"/>
    <property type="match status" value="1"/>
</dbReference>
<dbReference type="EMBL" id="NAJN01002388">
    <property type="protein sequence ID" value="TKA53379.1"/>
    <property type="molecule type" value="Genomic_DNA"/>
</dbReference>
<dbReference type="AlphaFoldDB" id="A0A4V5NAY4"/>
<dbReference type="InterPro" id="IPR036599">
    <property type="entry name" value="DNA_ligase_N_sf"/>
</dbReference>
<dbReference type="GO" id="GO:0006310">
    <property type="term" value="P:DNA recombination"/>
    <property type="evidence" value="ECO:0007669"/>
    <property type="project" value="UniProtKB-KW"/>
</dbReference>
<dbReference type="STRING" id="331657.A0A4V5NAY4"/>
<dbReference type="Gene3D" id="1.10.3260.10">
    <property type="entry name" value="DNA ligase, ATP-dependent, N-terminal domain"/>
    <property type="match status" value="1"/>
</dbReference>
<evidence type="ECO:0000313" key="9">
    <source>
        <dbReference type="Proteomes" id="UP000308768"/>
    </source>
</evidence>
<name>A0A4V5NAY4_9PEZI</name>
<organism evidence="8 9">
    <name type="scientific">Cryomyces minteri</name>
    <dbReference type="NCBI Taxonomy" id="331657"/>
    <lineage>
        <taxon>Eukaryota</taxon>
        <taxon>Fungi</taxon>
        <taxon>Dikarya</taxon>
        <taxon>Ascomycota</taxon>
        <taxon>Pezizomycotina</taxon>
        <taxon>Dothideomycetes</taxon>
        <taxon>Dothideomycetes incertae sedis</taxon>
        <taxon>Cryomyces</taxon>
    </lineage>
</organism>
<dbReference type="Pfam" id="PF04675">
    <property type="entry name" value="DNA_ligase_A_N"/>
    <property type="match status" value="1"/>
</dbReference>
<dbReference type="InterPro" id="IPR012308">
    <property type="entry name" value="DNA_ligase_ATP-dep_N"/>
</dbReference>
<dbReference type="Proteomes" id="UP000308768">
    <property type="component" value="Unassembled WGS sequence"/>
</dbReference>
<sequence>MAPKSQATLGKFFGTQNGAKVSNPQQSTLKFSSKSQPKKTAGADGVAAGEQKAGEKAVKNGGQDGIQDVVMPNADVEVEVKAETDEPRIEGSKGDLVQETEEALPLGKTEPSSSATSTLEKPRKRSASNEEDGKDLSSEDEPPTKRQRRKGATKTENAKATKKPAEKDVKTVKVEEDTANAAPKRPASKSTVKKEGLKDQQKQNGKASHAKKEGSKKIKKETVEDGEDKKPKVASVAAIKDGESSVDESMSEAEEANASDEDEKPEVVAKARAKVQSTLQASAKDPYPDWKPGEPVPYAALCVTFSRIEMTTKRLEILAHCALFLRQVLRLTPNDLLPTILLMINKLAADYAGIELGIGESLIMKAIGETTGRSLQVIKVDQNEIGDLGLVAAKSRNNQPTMFKPKALT</sequence>
<feature type="compositionally biased region" description="Acidic residues" evidence="6">
    <location>
        <begin position="129"/>
        <end position="141"/>
    </location>
</feature>
<evidence type="ECO:0000256" key="5">
    <source>
        <dbReference type="ARBA" id="ARBA00023204"/>
    </source>
</evidence>